<reference evidence="3" key="1">
    <citation type="submission" date="2023-03" db="EMBL/GenBank/DDBJ databases">
        <title>Massive genome expansion in bonnet fungi (Mycena s.s.) driven by repeated elements and novel gene families across ecological guilds.</title>
        <authorList>
            <consortium name="Lawrence Berkeley National Laboratory"/>
            <person name="Harder C.B."/>
            <person name="Miyauchi S."/>
            <person name="Viragh M."/>
            <person name="Kuo A."/>
            <person name="Thoen E."/>
            <person name="Andreopoulos B."/>
            <person name="Lu D."/>
            <person name="Skrede I."/>
            <person name="Drula E."/>
            <person name="Henrissat B."/>
            <person name="Morin E."/>
            <person name="Kohler A."/>
            <person name="Barry K."/>
            <person name="LaButti K."/>
            <person name="Morin E."/>
            <person name="Salamov A."/>
            <person name="Lipzen A."/>
            <person name="Mereny Z."/>
            <person name="Hegedus B."/>
            <person name="Baldrian P."/>
            <person name="Stursova M."/>
            <person name="Weitz H."/>
            <person name="Taylor A."/>
            <person name="Grigoriev I.V."/>
            <person name="Nagy L.G."/>
            <person name="Martin F."/>
            <person name="Kauserud H."/>
        </authorList>
    </citation>
    <scope>NUCLEOTIDE SEQUENCE</scope>
    <source>
        <strain evidence="3">CBHHK188m</strain>
    </source>
</reference>
<feature type="transmembrane region" description="Helical" evidence="2">
    <location>
        <begin position="89"/>
        <end position="113"/>
    </location>
</feature>
<dbReference type="Proteomes" id="UP001215280">
    <property type="component" value="Unassembled WGS sequence"/>
</dbReference>
<dbReference type="SUPFAM" id="SSF117070">
    <property type="entry name" value="LEA14-like"/>
    <property type="match status" value="1"/>
</dbReference>
<dbReference type="GO" id="GO:0000329">
    <property type="term" value="C:fungal-type vacuole membrane"/>
    <property type="evidence" value="ECO:0007669"/>
    <property type="project" value="InterPro"/>
</dbReference>
<dbReference type="PANTHER" id="PTHR35895">
    <property type="entry name" value="CHROMOSOME 16, WHOLE GENOME SHOTGUN SEQUENCE"/>
    <property type="match status" value="1"/>
</dbReference>
<evidence type="ECO:0000313" key="4">
    <source>
        <dbReference type="Proteomes" id="UP001215280"/>
    </source>
</evidence>
<dbReference type="InterPro" id="IPR022185">
    <property type="entry name" value="DUF3712"/>
</dbReference>
<comment type="caution">
    <text evidence="3">The sequence shown here is derived from an EMBL/GenBank/DDBJ whole genome shotgun (WGS) entry which is preliminary data.</text>
</comment>
<name>A0AAD7HBK6_9AGAR</name>
<feature type="compositionally biased region" description="Low complexity" evidence="1">
    <location>
        <begin position="2429"/>
        <end position="2451"/>
    </location>
</feature>
<feature type="compositionally biased region" description="Polar residues" evidence="1">
    <location>
        <begin position="2381"/>
        <end position="2395"/>
    </location>
</feature>
<evidence type="ECO:0000313" key="3">
    <source>
        <dbReference type="EMBL" id="KAJ7716738.1"/>
    </source>
</evidence>
<keyword evidence="2" id="KW-0812">Transmembrane</keyword>
<proteinExistence type="predicted"/>
<keyword evidence="2" id="KW-0472">Membrane</keyword>
<protein>
    <submittedName>
        <fullName evidence="3">Uncharacterized protein</fullName>
    </submittedName>
</protein>
<sequence length="2451" mass="253422">MEQTRPARRSSGIYAAAYANSAQSLASDAGLRGNAPAPAGSRFDEGDIVRTTGAGVATGGTGAGATAGGGGQAAAPAQQPKQPFYKKRWFIISQLIIIPLGIALLFILLFPVVRAIVQLVVNRSTLSVQVAAITSPTNNSFDLAMQGTVAHTGVISASISFPDPVNVSWVPNDGSAETSLGYLSLDTLHAKSKRATINQTATPFTITNQEGFGLFAQHLITDKNFTWRLTSSNLRVQALEFPVSKGIKFDKTITLNGFESFSGNVAIQDFQLPSDNPAGGINYVAVTQLTNPSPFSLNLGTVVFSLSYQNVSLGLGTSTNTVISPGSNVITLNGYLHNHTDPSELAVVSQLFTNYLNSEVSPVIATGVSTLQSDNSTVSWLSTGLQALKLQVPLVSPEPIDPIRTISIGNFDLVFSPDTPWTPSASSNTVQASLELPFGFDLVIGEISNDFNISMPDGSTVAGLSTPLGASTSSINVYGSTNTSGVVDINIRNTNLSSSDPDHPTFSSFNTDLTNLATAPFRLIGHSRTVANTSVGPITLDPINVNVSTSLLGLQGLKGMATIDSVDVTGGTTAGISLGIQVSIFNPSNLKLALGNLTLQLFRDGANLGTVVMPNLVLSMGNNTINTTSVFEANNSPKGLETLNDFVGKTDVSLSISGYNESTAIASLTAAMQTLDIDVTLPALQTNLLNTASLEILSTTGKTSNISHVTVQIANPFTTPLEITSISSTVSAFGVTLGTINSTTQFNNPGKITTTSPALDLNMNFDPAALFSVTRRLALEAGLNVAPLDSIVQLGGITYLPSAATSVSPIKRGIELRDTNLFTGFDLPTFVNTAFKKLQSDVELTAGVTIGDYQTSLSYTQTGLPTGTDSSLDLILPILAQPIVQKIVGGSLLGLDTVLITNPQQTSFTSQLKGAITNAGPFDALIDFGGSGLTVSWAGQPIGSITMAPLNVSADTGATLDATSTFTVTDVDHLTAFTQTLLTEESFDWVITGENLTVSALGIDVSGVSVSYNVTLKGFNGLKGGVIIQSFDLPSDDPAGGIHLTINATATNPSQVGISLSSLSFDTYVNGTMIAPVASGSVSLTPGATSALALVGRLVPQNSSEGLAVVSSVFNNFVHGLDSNVIVQGASAGLSDVTWLNDGIKALQVAAVLPNQGPLQVIKSIDLNELELLFTESTAYSPMTSSTDTDAAFTLPFAFPLDITALEQTITVGYNGNPIAQLAIPKGPATTDVDARIIHLTFSSVPFAVFDDTHSDFDGFVAATTVGSDETLLLSGSANTDAQTAVGLLSLTDIFFSVNSVIAGLQGLDTKPVTVANLDVNQGFPNYLLIKVNSALFNPSNLTIGTGDVSFSLDFQSETIGSADISNMIIVPGNASYPIDVEYSPQGANALAAGQLMLENFLQGIDSNTQIAGTTGSTPISSLEQALSEILLSPVIIPALNQTLIKSASIEFPTDIVQTGLAQASFTLANPFTASINLETVDATATFQNLTLGTIEADISADPIHADGHSSVASSFLPMKYNLEPLVIVQFLSTLAEQNSVDLGPLVEMFQYLIDNPNIQVAVNSTVDTAAPTCVSGTQFDVDGAILATLKNLEVDLAINSNVKIDEFATPLSFAQNSIPVTTDDTALYLIGAVAGPIAQELVDGAVLAFTQANITNLSDEGFDLALVGSLTNVGPLDALIEFPDPLSVVWQNQSIAQIALPSVCAAANTGVPNYVTSAHLTITDSAAFTDFATFLLHNPEFTWTVSTLSLRLTALGTIFDNVALSKDISFKAFNGLPGVTISNFQLPSDDPAGGITIETDAMIPSQAQLGIDLGTVGFTASFMGTEVGPLSGSGLFLAPSATTTSALTGRIIPQSGTDLDNIGVLFSNFLAGDNQTLMVQGNSVQPDGSSAPVTWLSTAFKTLSLEVILPGEKFTIIESIALDQLALTMVTQDEAFAPLTSSVYTLAQYKNPFGFSLQVVASGEDLLISDLGLDIATLSLPMVPAQGGVSTGNLADLVISFQHVPLVAATDNGFELLFAVVTLTTGTEFVLSGTANVSARTSIGDVPINGIPFNVDSGLTGINSFGGTASLSNVSVTGSGGTGGDEYIVAPLTTTLQNPSNVTLDTVNISLPVIYQGTTIGSAAIDTFNLVPGENVVATEFHYEPADANDTVAQAFLTSFIQGNSELPLTIQGNLESSPFASLAPALSSLALTTSLQGLNQPNLITQVNVFITLETLVDNLVSINFDMQNPLDTDLVVSFVQSNSGVDNQTYAFFSSAIEGFVVPAGGTANSGTIENVLLTQGALAALAIIPDEYLDIQAAATVQVGQGGYTIPWLQLVQFTVPTTYSLDLTDSVMQSAVQSLSASASASAASASASAASAASGSASTFASVGASTTVSDQVSPTTNDPSSAQNTKSTASPAGAKSTATAAGASESEVAKPTEAASDAPATTELASTTAAPAASSSSVSP</sequence>
<dbReference type="PANTHER" id="PTHR35895:SF1">
    <property type="entry name" value="LIPID-BINDING SERUM GLYCOPROTEIN C-TERMINAL DOMAIN-CONTAINING PROTEIN"/>
    <property type="match status" value="1"/>
</dbReference>
<organism evidence="3 4">
    <name type="scientific">Mycena maculata</name>
    <dbReference type="NCBI Taxonomy" id="230809"/>
    <lineage>
        <taxon>Eukaryota</taxon>
        <taxon>Fungi</taxon>
        <taxon>Dikarya</taxon>
        <taxon>Basidiomycota</taxon>
        <taxon>Agaricomycotina</taxon>
        <taxon>Agaricomycetes</taxon>
        <taxon>Agaricomycetidae</taxon>
        <taxon>Agaricales</taxon>
        <taxon>Marasmiineae</taxon>
        <taxon>Mycenaceae</taxon>
        <taxon>Mycena</taxon>
    </lineage>
</organism>
<keyword evidence="2" id="KW-1133">Transmembrane helix</keyword>
<dbReference type="Pfam" id="PF12505">
    <property type="entry name" value="DUF3712"/>
    <property type="match status" value="6"/>
</dbReference>
<feature type="region of interest" description="Disordered" evidence="1">
    <location>
        <begin position="2378"/>
        <end position="2451"/>
    </location>
</feature>
<accession>A0AAD7HBK6</accession>
<evidence type="ECO:0000256" key="1">
    <source>
        <dbReference type="SAM" id="MobiDB-lite"/>
    </source>
</evidence>
<evidence type="ECO:0000256" key="2">
    <source>
        <dbReference type="SAM" id="Phobius"/>
    </source>
</evidence>
<dbReference type="InterPro" id="IPR046368">
    <property type="entry name" value="Tag1"/>
</dbReference>
<gene>
    <name evidence="3" type="ORF">DFH07DRAFT_349612</name>
</gene>
<feature type="compositionally biased region" description="Low complexity" evidence="1">
    <location>
        <begin position="2396"/>
        <end position="2415"/>
    </location>
</feature>
<dbReference type="EMBL" id="JARJLG010000328">
    <property type="protein sequence ID" value="KAJ7716738.1"/>
    <property type="molecule type" value="Genomic_DNA"/>
</dbReference>
<keyword evidence="4" id="KW-1185">Reference proteome</keyword>